<name>A0A8E2F9E1_9PEZI</name>
<dbReference type="Pfam" id="PF20684">
    <property type="entry name" value="Fung_rhodopsin"/>
    <property type="match status" value="1"/>
</dbReference>
<accession>A0A8E2F9E1</accession>
<evidence type="ECO:0000256" key="7">
    <source>
        <dbReference type="SAM" id="Phobius"/>
    </source>
</evidence>
<keyword evidence="10" id="KW-1185">Reference proteome</keyword>
<feature type="domain" description="Rhodopsin" evidence="8">
    <location>
        <begin position="37"/>
        <end position="272"/>
    </location>
</feature>
<evidence type="ECO:0000259" key="8">
    <source>
        <dbReference type="Pfam" id="PF20684"/>
    </source>
</evidence>
<dbReference type="InterPro" id="IPR052337">
    <property type="entry name" value="SAT4-like"/>
</dbReference>
<reference evidence="9 10" key="1">
    <citation type="journal article" date="2016" name="Nat. Commun.">
        <title>Ectomycorrhizal ecology is imprinted in the genome of the dominant symbiotic fungus Cenococcum geophilum.</title>
        <authorList>
            <consortium name="DOE Joint Genome Institute"/>
            <person name="Peter M."/>
            <person name="Kohler A."/>
            <person name="Ohm R.A."/>
            <person name="Kuo A."/>
            <person name="Krutzmann J."/>
            <person name="Morin E."/>
            <person name="Arend M."/>
            <person name="Barry K.W."/>
            <person name="Binder M."/>
            <person name="Choi C."/>
            <person name="Clum A."/>
            <person name="Copeland A."/>
            <person name="Grisel N."/>
            <person name="Haridas S."/>
            <person name="Kipfer T."/>
            <person name="LaButti K."/>
            <person name="Lindquist E."/>
            <person name="Lipzen A."/>
            <person name="Maire R."/>
            <person name="Meier B."/>
            <person name="Mihaltcheva S."/>
            <person name="Molinier V."/>
            <person name="Murat C."/>
            <person name="Poggeler S."/>
            <person name="Quandt C.A."/>
            <person name="Sperisen C."/>
            <person name="Tritt A."/>
            <person name="Tisserant E."/>
            <person name="Crous P.W."/>
            <person name="Henrissat B."/>
            <person name="Nehls U."/>
            <person name="Egli S."/>
            <person name="Spatafora J.W."/>
            <person name="Grigoriev I.V."/>
            <person name="Martin F.M."/>
        </authorList>
    </citation>
    <scope>NUCLEOTIDE SEQUENCE [LARGE SCALE GENOMIC DNA]</scope>
    <source>
        <strain evidence="9 10">CBS 207.34</strain>
    </source>
</reference>
<feature type="region of interest" description="Disordered" evidence="6">
    <location>
        <begin position="287"/>
        <end position="337"/>
    </location>
</feature>
<sequence length="398" mass="44237">MASTNALNPLPPNETKGPTLLTLTCVLTVFTVTTTVLRLCARWARRMLGWDDYTVTICAILAIARTVVQIVSVQHGNGRHRWYLSTHNYQLVNFYTWVTQLLLFTNICLLKCSICLLILRIKNSTVLRHCLYAMMAGLVATNFLCVLVLLAECNPVEKYWIPSMPGECWNTKVRIYSIYVQVAYSVITDLICTLLPIVVLWNVKIDQQLKIAVCGLMSLGLIATACAIVRASSLGIKTVDLSWDYSIAAIWANTELHLGIIATYLPLSRMIYSYFVSQAKSLASSSHQTRGRFGSRNFGLDSRSRRGRARSSNPSSRSGLSGAKGETTCRRASDAGSGMSGISFDPVIKMTTEFHVVQEARDLRDDVNQEQWERSPIAEKGLVRNDPSANSLRKIGEA</sequence>
<dbReference type="InterPro" id="IPR049326">
    <property type="entry name" value="Rhodopsin_dom_fungi"/>
</dbReference>
<evidence type="ECO:0000313" key="10">
    <source>
        <dbReference type="Proteomes" id="UP000250140"/>
    </source>
</evidence>
<proteinExistence type="inferred from homology"/>
<dbReference type="EMBL" id="KV748822">
    <property type="protein sequence ID" value="OCL12846.1"/>
    <property type="molecule type" value="Genomic_DNA"/>
</dbReference>
<dbReference type="Proteomes" id="UP000250140">
    <property type="component" value="Unassembled WGS sequence"/>
</dbReference>
<comment type="subcellular location">
    <subcellularLocation>
        <location evidence="1">Membrane</location>
        <topology evidence="1">Multi-pass membrane protein</topology>
    </subcellularLocation>
</comment>
<evidence type="ECO:0000313" key="9">
    <source>
        <dbReference type="EMBL" id="OCL12846.1"/>
    </source>
</evidence>
<keyword evidence="4 7" id="KW-0472">Membrane</keyword>
<evidence type="ECO:0000256" key="6">
    <source>
        <dbReference type="SAM" id="MobiDB-lite"/>
    </source>
</evidence>
<feature type="transmembrane region" description="Helical" evidence="7">
    <location>
        <begin position="178"/>
        <end position="201"/>
    </location>
</feature>
<feature type="transmembrane region" description="Helical" evidence="7">
    <location>
        <begin position="20"/>
        <end position="41"/>
    </location>
</feature>
<feature type="transmembrane region" description="Helical" evidence="7">
    <location>
        <begin position="245"/>
        <end position="267"/>
    </location>
</feature>
<evidence type="ECO:0000256" key="2">
    <source>
        <dbReference type="ARBA" id="ARBA00022692"/>
    </source>
</evidence>
<evidence type="ECO:0000256" key="3">
    <source>
        <dbReference type="ARBA" id="ARBA00022989"/>
    </source>
</evidence>
<feature type="compositionally biased region" description="Basic and acidic residues" evidence="6">
    <location>
        <begin position="365"/>
        <end position="383"/>
    </location>
</feature>
<dbReference type="GO" id="GO:0016020">
    <property type="term" value="C:membrane"/>
    <property type="evidence" value="ECO:0007669"/>
    <property type="project" value="UniProtKB-SubCell"/>
</dbReference>
<protein>
    <recommendedName>
        <fullName evidence="8">Rhodopsin domain-containing protein</fullName>
    </recommendedName>
</protein>
<feature type="transmembrane region" description="Helical" evidence="7">
    <location>
        <begin position="213"/>
        <end position="233"/>
    </location>
</feature>
<organism evidence="9 10">
    <name type="scientific">Glonium stellatum</name>
    <dbReference type="NCBI Taxonomy" id="574774"/>
    <lineage>
        <taxon>Eukaryota</taxon>
        <taxon>Fungi</taxon>
        <taxon>Dikarya</taxon>
        <taxon>Ascomycota</taxon>
        <taxon>Pezizomycotina</taxon>
        <taxon>Dothideomycetes</taxon>
        <taxon>Pleosporomycetidae</taxon>
        <taxon>Gloniales</taxon>
        <taxon>Gloniaceae</taxon>
        <taxon>Glonium</taxon>
    </lineage>
</organism>
<keyword evidence="3 7" id="KW-1133">Transmembrane helix</keyword>
<feature type="transmembrane region" description="Helical" evidence="7">
    <location>
        <begin position="131"/>
        <end position="151"/>
    </location>
</feature>
<feature type="region of interest" description="Disordered" evidence="6">
    <location>
        <begin position="365"/>
        <end position="398"/>
    </location>
</feature>
<evidence type="ECO:0000256" key="4">
    <source>
        <dbReference type="ARBA" id="ARBA00023136"/>
    </source>
</evidence>
<feature type="compositionally biased region" description="Low complexity" evidence="6">
    <location>
        <begin position="310"/>
        <end position="321"/>
    </location>
</feature>
<gene>
    <name evidence="9" type="ORF">AOQ84DRAFT_418020</name>
</gene>
<evidence type="ECO:0000256" key="1">
    <source>
        <dbReference type="ARBA" id="ARBA00004141"/>
    </source>
</evidence>
<feature type="transmembrane region" description="Helical" evidence="7">
    <location>
        <begin position="53"/>
        <end position="74"/>
    </location>
</feature>
<dbReference type="PANTHER" id="PTHR33048:SF96">
    <property type="entry name" value="INTEGRAL MEMBRANE PROTEIN"/>
    <property type="match status" value="1"/>
</dbReference>
<evidence type="ECO:0000256" key="5">
    <source>
        <dbReference type="ARBA" id="ARBA00038359"/>
    </source>
</evidence>
<comment type="similarity">
    <text evidence="5">Belongs to the SAT4 family.</text>
</comment>
<dbReference type="AlphaFoldDB" id="A0A8E2F9E1"/>
<dbReference type="OrthoDB" id="3934549at2759"/>
<dbReference type="PANTHER" id="PTHR33048">
    <property type="entry name" value="PTH11-LIKE INTEGRAL MEMBRANE PROTEIN (AFU_ORTHOLOGUE AFUA_5G11245)"/>
    <property type="match status" value="1"/>
</dbReference>
<keyword evidence="2 7" id="KW-0812">Transmembrane</keyword>
<feature type="transmembrane region" description="Helical" evidence="7">
    <location>
        <begin position="94"/>
        <end position="119"/>
    </location>
</feature>